<accession>A0A9Q1EQX4</accession>
<comment type="caution">
    <text evidence="1">The sequence shown here is derived from an EMBL/GenBank/DDBJ whole genome shotgun (WGS) entry which is preliminary data.</text>
</comment>
<gene>
    <name evidence="1" type="ORF">SKAU_G00307700</name>
</gene>
<evidence type="ECO:0000313" key="1">
    <source>
        <dbReference type="EMBL" id="KAJ8343441.1"/>
    </source>
</evidence>
<dbReference type="EMBL" id="JAINUF010000013">
    <property type="protein sequence ID" value="KAJ8343441.1"/>
    <property type="molecule type" value="Genomic_DNA"/>
</dbReference>
<sequence length="161" mass="17592">MERDRGTIKYPSRHAPPRHISLNAIGNTSLPRLNPSPSAVIKDPHIHHPNGVLSGTTGPFASQSSVLLGFLPGTWFCGCVSVSIVFDTIAVRGSAPRGGKLQQEVRSTQRKWIALVQRSPAQSLAQSPVWALAWPGNITLHSAEGWFVLAARARLYKWKQI</sequence>
<reference evidence="1" key="1">
    <citation type="journal article" date="2023" name="Science">
        <title>Genome structures resolve the early diversification of teleost fishes.</title>
        <authorList>
            <person name="Parey E."/>
            <person name="Louis A."/>
            <person name="Montfort J."/>
            <person name="Bouchez O."/>
            <person name="Roques C."/>
            <person name="Iampietro C."/>
            <person name="Lluch J."/>
            <person name="Castinel A."/>
            <person name="Donnadieu C."/>
            <person name="Desvignes T."/>
            <person name="Floi Bucao C."/>
            <person name="Jouanno E."/>
            <person name="Wen M."/>
            <person name="Mejri S."/>
            <person name="Dirks R."/>
            <person name="Jansen H."/>
            <person name="Henkel C."/>
            <person name="Chen W.J."/>
            <person name="Zahm M."/>
            <person name="Cabau C."/>
            <person name="Klopp C."/>
            <person name="Thompson A.W."/>
            <person name="Robinson-Rechavi M."/>
            <person name="Braasch I."/>
            <person name="Lecointre G."/>
            <person name="Bobe J."/>
            <person name="Postlethwait J.H."/>
            <person name="Berthelot C."/>
            <person name="Roest Crollius H."/>
            <person name="Guiguen Y."/>
        </authorList>
    </citation>
    <scope>NUCLEOTIDE SEQUENCE</scope>
    <source>
        <strain evidence="1">WJC10195</strain>
    </source>
</reference>
<dbReference type="Proteomes" id="UP001152622">
    <property type="component" value="Chromosome 13"/>
</dbReference>
<keyword evidence="2" id="KW-1185">Reference proteome</keyword>
<evidence type="ECO:0000313" key="2">
    <source>
        <dbReference type="Proteomes" id="UP001152622"/>
    </source>
</evidence>
<protein>
    <submittedName>
        <fullName evidence="1">Uncharacterized protein</fullName>
    </submittedName>
</protein>
<name>A0A9Q1EQX4_SYNKA</name>
<organism evidence="1 2">
    <name type="scientific">Synaphobranchus kaupii</name>
    <name type="common">Kaup's arrowtooth eel</name>
    <dbReference type="NCBI Taxonomy" id="118154"/>
    <lineage>
        <taxon>Eukaryota</taxon>
        <taxon>Metazoa</taxon>
        <taxon>Chordata</taxon>
        <taxon>Craniata</taxon>
        <taxon>Vertebrata</taxon>
        <taxon>Euteleostomi</taxon>
        <taxon>Actinopterygii</taxon>
        <taxon>Neopterygii</taxon>
        <taxon>Teleostei</taxon>
        <taxon>Anguilliformes</taxon>
        <taxon>Synaphobranchidae</taxon>
        <taxon>Synaphobranchus</taxon>
    </lineage>
</organism>
<dbReference type="AlphaFoldDB" id="A0A9Q1EQX4"/>
<proteinExistence type="predicted"/>